<dbReference type="SUPFAM" id="SSF53850">
    <property type="entry name" value="Periplasmic binding protein-like II"/>
    <property type="match status" value="1"/>
</dbReference>
<evidence type="ECO:0000313" key="3">
    <source>
        <dbReference type="EMBL" id="SLN63678.1"/>
    </source>
</evidence>
<evidence type="ECO:0000313" key="4">
    <source>
        <dbReference type="Proteomes" id="UP000193570"/>
    </source>
</evidence>
<dbReference type="Gene3D" id="3.40.190.10">
    <property type="entry name" value="Periplasmic binding protein-like II"/>
    <property type="match status" value="1"/>
</dbReference>
<dbReference type="PANTHER" id="PTHR42928">
    <property type="entry name" value="TRICARBOXYLATE-BINDING PROTEIN"/>
    <property type="match status" value="1"/>
</dbReference>
<dbReference type="Gene3D" id="3.40.190.150">
    <property type="entry name" value="Bordetella uptake gene, domain 1"/>
    <property type="match status" value="1"/>
</dbReference>
<protein>
    <submittedName>
        <fullName evidence="3">Tripartite tricarboxylate transporter family receptor</fullName>
    </submittedName>
</protein>
<dbReference type="RefSeq" id="WP_085792907.1">
    <property type="nucleotide sequence ID" value="NZ_FWFK01000006.1"/>
</dbReference>
<dbReference type="AlphaFoldDB" id="A0A1X6ZWE1"/>
<keyword evidence="3" id="KW-0675">Receptor</keyword>
<dbReference type="InterPro" id="IPR005064">
    <property type="entry name" value="BUG"/>
</dbReference>
<dbReference type="InterPro" id="IPR042100">
    <property type="entry name" value="Bug_dom1"/>
</dbReference>
<dbReference type="Proteomes" id="UP000193570">
    <property type="component" value="Unassembled WGS sequence"/>
</dbReference>
<gene>
    <name evidence="3" type="ORF">ROJ8625_03218</name>
</gene>
<accession>A0A1X6ZWE1</accession>
<evidence type="ECO:0000256" key="1">
    <source>
        <dbReference type="ARBA" id="ARBA00006987"/>
    </source>
</evidence>
<dbReference type="OrthoDB" id="9780943at2"/>
<feature type="chain" id="PRO_5010865881" evidence="2">
    <location>
        <begin position="28"/>
        <end position="346"/>
    </location>
</feature>
<reference evidence="3 4" key="1">
    <citation type="submission" date="2017-03" db="EMBL/GenBank/DDBJ databases">
        <authorList>
            <person name="Afonso C.L."/>
            <person name="Miller P.J."/>
            <person name="Scott M.A."/>
            <person name="Spackman E."/>
            <person name="Goraichik I."/>
            <person name="Dimitrov K.M."/>
            <person name="Suarez D.L."/>
            <person name="Swayne D.E."/>
        </authorList>
    </citation>
    <scope>NUCLEOTIDE SEQUENCE [LARGE SCALE GENOMIC DNA]</scope>
    <source>
        <strain evidence="3 4">CECT 8625</strain>
    </source>
</reference>
<dbReference type="PANTHER" id="PTHR42928:SF5">
    <property type="entry name" value="BLR1237 PROTEIN"/>
    <property type="match status" value="1"/>
</dbReference>
<feature type="signal peptide" evidence="2">
    <location>
        <begin position="1"/>
        <end position="27"/>
    </location>
</feature>
<comment type="similarity">
    <text evidence="1">Belongs to the UPF0065 (bug) family.</text>
</comment>
<dbReference type="EMBL" id="FWFK01000006">
    <property type="protein sequence ID" value="SLN63678.1"/>
    <property type="molecule type" value="Genomic_DNA"/>
</dbReference>
<keyword evidence="2" id="KW-0732">Signal</keyword>
<evidence type="ECO:0000256" key="2">
    <source>
        <dbReference type="SAM" id="SignalP"/>
    </source>
</evidence>
<keyword evidence="4" id="KW-1185">Reference proteome</keyword>
<sequence>MRRTFLKGAAAALMATTMLGTAGTAVAQEDAESFYDGKSIRWIVPYNPGGGYDEYSRVLAPYFEKYSGARVDIVNLPGSGGMRGAVEIFNSPADGLTVGIINGSAMVTNQLADIEGADYRVGEYSYLGRIVADRRVFVAGTASGIESFEQLQSDGETAVVGATGLGGSTYVDAVIVGDVFGMDQNVVHGFNSSGDIRTAMLRGDVTAMWGSIGSAIEGVEAGDHKIILHGEREPAGMLEGIPSVWDLAAEAEDSERATAVLEAWDALSAVGRPVAGPPGIPEDRLDFLQSAFEQAMNDPEFVADAEAASRDLSYASGDDMNGIARAATELPEDIEQLFVSAIRGEI</sequence>
<proteinExistence type="inferred from homology"/>
<organism evidence="3 4">
    <name type="scientific">Roseivivax jejudonensis</name>
    <dbReference type="NCBI Taxonomy" id="1529041"/>
    <lineage>
        <taxon>Bacteria</taxon>
        <taxon>Pseudomonadati</taxon>
        <taxon>Pseudomonadota</taxon>
        <taxon>Alphaproteobacteria</taxon>
        <taxon>Rhodobacterales</taxon>
        <taxon>Roseobacteraceae</taxon>
        <taxon>Roseivivax</taxon>
    </lineage>
</organism>
<name>A0A1X6ZWE1_9RHOB</name>